<comment type="subcellular location">
    <subcellularLocation>
        <location evidence="1">Nucleus</location>
    </subcellularLocation>
</comment>
<keyword evidence="4" id="KW-0227">DNA damage</keyword>
<dbReference type="GO" id="GO:0003682">
    <property type="term" value="F:chromatin binding"/>
    <property type="evidence" value="ECO:0007669"/>
    <property type="project" value="TreeGrafter"/>
</dbReference>
<dbReference type="InterPro" id="IPR004582">
    <property type="entry name" value="Checkpoint_prot_Rad17_Rad24"/>
</dbReference>
<sequence>MADQPNKRNNRTGLRHPSSESYRTDSVAPLANSSQRKGRRISPDSNQAHSVSLSPDKRIRRKPPSSLYRIFGPASNEQRGPPRKFEAICPSKEPIAEANGSDDDILDDAYDSYDELFTRHLAEEKSLPQDMRKNETRWREKLPKGCTGGARELTNTRQRFLLPVVSGYTNSNSSSMIHLAYKQPWAQQYPPENLDELAVHRRKVSDVQSWFSDVFAGNREHRLLVLRGPAGSGKTTTVNLLSQSLGFDILEWKNPAISDFATKEYVSVATQFEEFLGRGNSFRKLELDGVAGFPPDGQDSSPYSQRIILIEEFPTIMNRGSSSLAAFQLSLQRYLAMGATLSSNRLGRGGTSAQASFPIVVIVSETHLHSGFSSESLTVHRLLGPELFNHPSTTIIEFNSIAPTFMYKALKLTLEKEARNSQRDSNPSPAILQNISKSGDIRSAVASLEFLCLDGGEWGIPTTSKLNQSRNNITLTIGEKETLKLIPRRQAALGIFHAVGKILYNKRAEAGIATEDPKLSSPPDHMRYHDRPGVPQVLVNELAEETGTDTQTFISALHENYIPSCDGSSFVDCVDECIRALSDSDTLCVYHKGVYGGRANGTSAGVDMMRQEDISYQVAARGLLFALPYPVKRRIALSSRAGRQGDAHKMFFPSTLRLTQEEEEIDGLANIWVKKLLNSAGGMSPGLDLDMPVLLRKCKPSQLDDCSHDHAGTVTMISREDLILHQLPYLARIHQDDVEISQLRRITGFHATECTRYCLGSEVHDSGGNHLAFASAEHSNPQIPQLKDPRYHNTSPIFGPRLSSCEEEEELLLSDDDIVDDF</sequence>
<evidence type="ECO:0000259" key="9">
    <source>
        <dbReference type="Pfam" id="PF25812"/>
    </source>
</evidence>
<dbReference type="GO" id="GO:0006281">
    <property type="term" value="P:DNA repair"/>
    <property type="evidence" value="ECO:0007669"/>
    <property type="project" value="InterPro"/>
</dbReference>
<keyword evidence="3" id="KW-0547">Nucleotide-binding</keyword>
<organism evidence="10 11">
    <name type="scientific">Aspergillus coremiiformis</name>
    <dbReference type="NCBI Taxonomy" id="138285"/>
    <lineage>
        <taxon>Eukaryota</taxon>
        <taxon>Fungi</taxon>
        <taxon>Dikarya</taxon>
        <taxon>Ascomycota</taxon>
        <taxon>Pezizomycotina</taxon>
        <taxon>Eurotiomycetes</taxon>
        <taxon>Eurotiomycetidae</taxon>
        <taxon>Eurotiales</taxon>
        <taxon>Aspergillaceae</taxon>
        <taxon>Aspergillus</taxon>
        <taxon>Aspergillus subgen. Circumdati</taxon>
    </lineage>
</organism>
<dbReference type="OrthoDB" id="10265971at2759"/>
<comment type="similarity">
    <text evidence="2">Belongs to the rad17/RAD24 family.</text>
</comment>
<evidence type="ECO:0000256" key="4">
    <source>
        <dbReference type="ARBA" id="ARBA00022763"/>
    </source>
</evidence>
<dbReference type="SUPFAM" id="SSF52540">
    <property type="entry name" value="P-loop containing nucleoside triphosphate hydrolases"/>
    <property type="match status" value="1"/>
</dbReference>
<feature type="domain" description="Checkpoint protein RAD24-like helical bundle" evidence="9">
    <location>
        <begin position="492"/>
        <end position="588"/>
    </location>
</feature>
<dbReference type="GO" id="GO:0005524">
    <property type="term" value="F:ATP binding"/>
    <property type="evidence" value="ECO:0007669"/>
    <property type="project" value="UniProtKB-KW"/>
</dbReference>
<evidence type="ECO:0000256" key="3">
    <source>
        <dbReference type="ARBA" id="ARBA00022741"/>
    </source>
</evidence>
<keyword evidence="5" id="KW-0067">ATP-binding</keyword>
<feature type="compositionally biased region" description="Polar residues" evidence="8">
    <location>
        <begin position="43"/>
        <end position="53"/>
    </location>
</feature>
<evidence type="ECO:0000313" key="11">
    <source>
        <dbReference type="Proteomes" id="UP000327118"/>
    </source>
</evidence>
<keyword evidence="11" id="KW-1185">Reference proteome</keyword>
<dbReference type="Pfam" id="PF03215">
    <property type="entry name" value="Rad17"/>
    <property type="match status" value="1"/>
</dbReference>
<name>A0A5N6YS86_9EURO</name>
<proteinExistence type="inferred from homology"/>
<evidence type="ECO:0000256" key="2">
    <source>
        <dbReference type="ARBA" id="ARBA00006168"/>
    </source>
</evidence>
<evidence type="ECO:0000256" key="6">
    <source>
        <dbReference type="ARBA" id="ARBA00023242"/>
    </source>
</evidence>
<dbReference type="GO" id="GO:0005634">
    <property type="term" value="C:nucleus"/>
    <property type="evidence" value="ECO:0007669"/>
    <property type="project" value="UniProtKB-SubCell"/>
</dbReference>
<dbReference type="GO" id="GO:0033314">
    <property type="term" value="P:mitotic DNA replication checkpoint signaling"/>
    <property type="evidence" value="ECO:0007669"/>
    <property type="project" value="TreeGrafter"/>
</dbReference>
<dbReference type="InterPro" id="IPR057927">
    <property type="entry name" value="RAD24-like_helical"/>
</dbReference>
<evidence type="ECO:0000313" key="10">
    <source>
        <dbReference type="EMBL" id="KAE8348297.1"/>
    </source>
</evidence>
<gene>
    <name evidence="10" type="ORF">BDV28DRAFT_143856</name>
</gene>
<dbReference type="AlphaFoldDB" id="A0A5N6YS86"/>
<feature type="region of interest" description="Disordered" evidence="8">
    <location>
        <begin position="1"/>
        <end position="84"/>
    </location>
</feature>
<evidence type="ECO:0000256" key="8">
    <source>
        <dbReference type="SAM" id="MobiDB-lite"/>
    </source>
</evidence>
<keyword evidence="7" id="KW-0131">Cell cycle</keyword>
<dbReference type="PANTHER" id="PTHR12172">
    <property type="entry name" value="CELL CYCLE CHECKPOINT PROTEIN RAD17"/>
    <property type="match status" value="1"/>
</dbReference>
<dbReference type="EMBL" id="ML739574">
    <property type="protein sequence ID" value="KAE8348297.1"/>
    <property type="molecule type" value="Genomic_DNA"/>
</dbReference>
<protein>
    <submittedName>
        <fullName evidence="10">Rad17 cell cycle checkpoint protein-domain-containing protein</fullName>
    </submittedName>
</protein>
<evidence type="ECO:0000256" key="7">
    <source>
        <dbReference type="ARBA" id="ARBA00023306"/>
    </source>
</evidence>
<dbReference type="Gene3D" id="3.40.50.300">
    <property type="entry name" value="P-loop containing nucleotide triphosphate hydrolases"/>
    <property type="match status" value="1"/>
</dbReference>
<evidence type="ECO:0000256" key="1">
    <source>
        <dbReference type="ARBA" id="ARBA00004123"/>
    </source>
</evidence>
<dbReference type="Pfam" id="PF25812">
    <property type="entry name" value="RAD24_helical"/>
    <property type="match status" value="1"/>
</dbReference>
<accession>A0A5N6YS86</accession>
<keyword evidence="6" id="KW-0539">Nucleus</keyword>
<reference evidence="11" key="1">
    <citation type="submission" date="2019-04" db="EMBL/GenBank/DDBJ databases">
        <title>Friends and foes A comparative genomics studyof 23 Aspergillus species from section Flavi.</title>
        <authorList>
            <consortium name="DOE Joint Genome Institute"/>
            <person name="Kjaerbolling I."/>
            <person name="Vesth T."/>
            <person name="Frisvad J.C."/>
            <person name="Nybo J.L."/>
            <person name="Theobald S."/>
            <person name="Kildgaard S."/>
            <person name="Isbrandt T."/>
            <person name="Kuo A."/>
            <person name="Sato A."/>
            <person name="Lyhne E.K."/>
            <person name="Kogle M.E."/>
            <person name="Wiebenga A."/>
            <person name="Kun R.S."/>
            <person name="Lubbers R.J."/>
            <person name="Makela M.R."/>
            <person name="Barry K."/>
            <person name="Chovatia M."/>
            <person name="Clum A."/>
            <person name="Daum C."/>
            <person name="Haridas S."/>
            <person name="He G."/>
            <person name="LaButti K."/>
            <person name="Lipzen A."/>
            <person name="Mondo S."/>
            <person name="Riley R."/>
            <person name="Salamov A."/>
            <person name="Simmons B.A."/>
            <person name="Magnuson J.K."/>
            <person name="Henrissat B."/>
            <person name="Mortensen U.H."/>
            <person name="Larsen T.O."/>
            <person name="Devries R.P."/>
            <person name="Grigoriev I.V."/>
            <person name="Machida M."/>
            <person name="Baker S.E."/>
            <person name="Andersen M.R."/>
        </authorList>
    </citation>
    <scope>NUCLEOTIDE SEQUENCE [LARGE SCALE GENOMIC DNA]</scope>
    <source>
        <strain evidence="11">CBS 553.77</strain>
    </source>
</reference>
<dbReference type="PANTHER" id="PTHR12172:SF0">
    <property type="entry name" value="CELL CYCLE CHECKPOINT PROTEIN RAD17"/>
    <property type="match status" value="1"/>
</dbReference>
<dbReference type="GO" id="GO:0000077">
    <property type="term" value="P:DNA damage checkpoint signaling"/>
    <property type="evidence" value="ECO:0007669"/>
    <property type="project" value="TreeGrafter"/>
</dbReference>
<dbReference type="GO" id="GO:0003689">
    <property type="term" value="F:DNA clamp loader activity"/>
    <property type="evidence" value="ECO:0007669"/>
    <property type="project" value="TreeGrafter"/>
</dbReference>
<dbReference type="Proteomes" id="UP000327118">
    <property type="component" value="Unassembled WGS sequence"/>
</dbReference>
<evidence type="ECO:0000256" key="5">
    <source>
        <dbReference type="ARBA" id="ARBA00022840"/>
    </source>
</evidence>
<dbReference type="InterPro" id="IPR027417">
    <property type="entry name" value="P-loop_NTPase"/>
</dbReference>